<proteinExistence type="predicted"/>
<gene>
    <name evidence="1" type="ORF">HUG10_20050</name>
</gene>
<dbReference type="AlphaFoldDB" id="A0A7D5L329"/>
<reference evidence="1 2" key="1">
    <citation type="submission" date="2020-07" db="EMBL/GenBank/DDBJ databases">
        <title>Gai3-2, isolated from salt lake.</title>
        <authorList>
            <person name="Cui H."/>
            <person name="Shi X."/>
        </authorList>
    </citation>
    <scope>NUCLEOTIDE SEQUENCE [LARGE SCALE GENOMIC DNA]</scope>
    <source>
        <strain evidence="1 2">Gai3-2</strain>
        <plasmid evidence="1 2">unnamed2</plasmid>
    </source>
</reference>
<keyword evidence="1" id="KW-0614">Plasmid</keyword>
<dbReference type="KEGG" id="halg:HUG10_20050"/>
<dbReference type="EMBL" id="CP058531">
    <property type="protein sequence ID" value="QLG29903.1"/>
    <property type="molecule type" value="Genomic_DNA"/>
</dbReference>
<dbReference type="Gene3D" id="3.20.20.140">
    <property type="entry name" value="Metal-dependent hydrolases"/>
    <property type="match status" value="1"/>
</dbReference>
<accession>A0A7D5L329</accession>
<organism evidence="1 2">
    <name type="scientific">Halorarum halophilum</name>
    <dbReference type="NCBI Taxonomy" id="2743090"/>
    <lineage>
        <taxon>Archaea</taxon>
        <taxon>Methanobacteriati</taxon>
        <taxon>Methanobacteriota</taxon>
        <taxon>Stenosarchaea group</taxon>
        <taxon>Halobacteria</taxon>
        <taxon>Halobacteriales</taxon>
        <taxon>Haloferacaceae</taxon>
        <taxon>Halorarum</taxon>
    </lineage>
</organism>
<dbReference type="Proteomes" id="UP000509750">
    <property type="component" value="Plasmid unnamed2"/>
</dbReference>
<dbReference type="RefSeq" id="WP_179171477.1">
    <property type="nucleotide sequence ID" value="NZ_CP058531.1"/>
</dbReference>
<name>A0A7D5L329_9EURY</name>
<evidence type="ECO:0000313" key="2">
    <source>
        <dbReference type="Proteomes" id="UP000509750"/>
    </source>
</evidence>
<protein>
    <submittedName>
        <fullName evidence="1">Uncharacterized protein</fullName>
    </submittedName>
</protein>
<geneLocation type="plasmid" evidence="1 2">
    <name>unnamed2</name>
</geneLocation>
<sequence>MDLHVGERVIDDLLPYVRNEGVRPVIADLDSKAAVATTIFSSTWITPGFAQIMASERIESSDNVHSRPDGPAVKLEYKNEFDIDYSVLTPGINLGLASVNHDQTAVALTSAYNELMADTFYDASDRLKAVVLVAHQGGRGDR</sequence>
<dbReference type="GeneID" id="56031177"/>
<keyword evidence="2" id="KW-1185">Reference proteome</keyword>
<evidence type="ECO:0000313" key="1">
    <source>
        <dbReference type="EMBL" id="QLG29903.1"/>
    </source>
</evidence>